<dbReference type="PROSITE" id="PS50005">
    <property type="entry name" value="TPR"/>
    <property type="match status" value="1"/>
</dbReference>
<feature type="region of interest" description="Disordered" evidence="3">
    <location>
        <begin position="311"/>
        <end position="330"/>
    </location>
</feature>
<feature type="compositionally biased region" description="Basic and acidic residues" evidence="3">
    <location>
        <begin position="95"/>
        <end position="117"/>
    </location>
</feature>
<protein>
    <recommendedName>
        <fullName evidence="6">TPR-like protein</fullName>
    </recommendedName>
</protein>
<evidence type="ECO:0008006" key="6">
    <source>
        <dbReference type="Google" id="ProtNLM"/>
    </source>
</evidence>
<dbReference type="InterPro" id="IPR051966">
    <property type="entry name" value="RPAP3"/>
</dbReference>
<dbReference type="SUPFAM" id="SSF48452">
    <property type="entry name" value="TPR-like"/>
    <property type="match status" value="1"/>
</dbReference>
<dbReference type="STRING" id="1344416.A0A139AYZ6"/>
<reference evidence="4 5" key="1">
    <citation type="journal article" date="2015" name="Genome Biol. Evol.">
        <title>Phylogenomic analyses indicate that early fungi evolved digesting cell walls of algal ancestors of land plants.</title>
        <authorList>
            <person name="Chang Y."/>
            <person name="Wang S."/>
            <person name="Sekimoto S."/>
            <person name="Aerts A.L."/>
            <person name="Choi C."/>
            <person name="Clum A."/>
            <person name="LaButti K.M."/>
            <person name="Lindquist E.A."/>
            <person name="Yee Ngan C."/>
            <person name="Ohm R.A."/>
            <person name="Salamov A.A."/>
            <person name="Grigoriev I.V."/>
            <person name="Spatafora J.W."/>
            <person name="Berbee M.L."/>
        </authorList>
    </citation>
    <scope>NUCLEOTIDE SEQUENCE [LARGE SCALE GENOMIC DNA]</scope>
    <source>
        <strain evidence="4 5">JEL478</strain>
    </source>
</reference>
<dbReference type="InterPro" id="IPR011990">
    <property type="entry name" value="TPR-like_helical_dom_sf"/>
</dbReference>
<dbReference type="EMBL" id="KQ965732">
    <property type="protein sequence ID" value="KXS21937.1"/>
    <property type="molecule type" value="Genomic_DNA"/>
</dbReference>
<feature type="compositionally biased region" description="Basic and acidic residues" evidence="3">
    <location>
        <begin position="30"/>
        <end position="45"/>
    </location>
</feature>
<evidence type="ECO:0000256" key="2">
    <source>
        <dbReference type="PROSITE-ProRule" id="PRU00339"/>
    </source>
</evidence>
<dbReference type="InterPro" id="IPR016024">
    <property type="entry name" value="ARM-type_fold"/>
</dbReference>
<feature type="compositionally biased region" description="Polar residues" evidence="3">
    <location>
        <begin position="58"/>
        <end position="70"/>
    </location>
</feature>
<dbReference type="InterPro" id="IPR019734">
    <property type="entry name" value="TPR_rpt"/>
</dbReference>
<dbReference type="PANTHER" id="PTHR46423:SF1">
    <property type="entry name" value="RNA POLYMERASE II-ASSOCIATED PROTEIN 3"/>
    <property type="match status" value="1"/>
</dbReference>
<dbReference type="AlphaFoldDB" id="A0A139AYZ6"/>
<feature type="region of interest" description="Disordered" evidence="3">
    <location>
        <begin position="165"/>
        <end position="206"/>
    </location>
</feature>
<evidence type="ECO:0000256" key="3">
    <source>
        <dbReference type="SAM" id="MobiDB-lite"/>
    </source>
</evidence>
<feature type="repeat" description="TPR" evidence="2">
    <location>
        <begin position="135"/>
        <end position="168"/>
    </location>
</feature>
<gene>
    <name evidence="4" type="ORF">M427DRAFT_142250</name>
</gene>
<feature type="region of interest" description="Disordered" evidence="3">
    <location>
        <begin position="29"/>
        <end position="123"/>
    </location>
</feature>
<evidence type="ECO:0000313" key="5">
    <source>
        <dbReference type="Proteomes" id="UP000070544"/>
    </source>
</evidence>
<name>A0A139AYZ6_GONPJ</name>
<dbReference type="OrthoDB" id="629492at2759"/>
<dbReference type="Proteomes" id="UP000070544">
    <property type="component" value="Unassembled WGS sequence"/>
</dbReference>
<keyword evidence="1 2" id="KW-0802">TPR repeat</keyword>
<dbReference type="Gene3D" id="1.25.40.10">
    <property type="entry name" value="Tetratricopeptide repeat domain"/>
    <property type="match status" value="1"/>
</dbReference>
<dbReference type="InterPro" id="IPR011989">
    <property type="entry name" value="ARM-like"/>
</dbReference>
<sequence length="918" mass="97440">MNGLSENELEEFDDFVEEYTSKLNAIMEGKISDKEFNEFEREFGKRNGQPEPEVPRNPNANVDNKSNANTAKKPKDTLDYSKWNALDSEDDDDPKDSSTQDSKKTDKPPIPASERRKAALAAHLSQIRDRVRAHVQAVRDRAGSLFKQGKYAEALAEYQRAVDVSERPPEDVAIPPDMKSKNRLTDINAPTKSETDKGAVKGASGAPSMQTESLAAFSSAISSIYTPTTYAIPVDPLLYTNISLCHSRLIDHSSAAAAASRAIELDAHCVKAWWRRAESRKSSNDMEAALSDAKEVVRLVEEEARKAEVGAARAESGVSTSSGPAATPTVPLDTARKLVRTLEHAVADAVAAAEGGPVLAPHEAKNLETLLDLFCKRISPTSSTTSASESARTTASTALAATLSSHAACALFHARDGFLRILSPSVFSPSTLQYVLPVILAASSTPATKRALTRYAGVLVSVLARAKEDPNTGRDLRTASYAAQLVAQCSTEEAFIDALLPPRAATKGVLDGCADPSDTDAFLSGLLALARQPLPTQTSLSRSMRPLACDVPCAVMRGMTSLGTRWVARTPARGGAVVDAAAEVVKNAENVATGESERIERGREAALCLAAVTAHDGAKRARIETETWCRAVAAVSTVLWREMEAGGEVWWTGPAVDACLVTLANAATAATGPVVTPGTVTATRLIGVLATVAHAALPDTLADPCPLEEQLGRVLAVLARMARVGGEVLEAVFRDEDAWRVLGPRIAKVVELRGGHVPETYGADLADAAIADAALRVVAAYLLPPPGENAAGRVRGWEVLGGLDALVQCAEGEVRRVKTRVVVGNSGGVGEAESRVVGHIAWCLGACAKDSAYASKLYHLGAVEPTLSLLRATKDPAAQKNLAIAVGRLCQEVKARDRVRELKGFELLNSLGASLFKK</sequence>
<dbReference type="SUPFAM" id="SSF48371">
    <property type="entry name" value="ARM repeat"/>
    <property type="match status" value="1"/>
</dbReference>
<dbReference type="PANTHER" id="PTHR46423">
    <property type="entry name" value="RNA POLYMERASE II-ASSOCIATED PROTEIN 3"/>
    <property type="match status" value="1"/>
</dbReference>
<accession>A0A139AYZ6</accession>
<evidence type="ECO:0000256" key="1">
    <source>
        <dbReference type="ARBA" id="ARBA00022803"/>
    </source>
</evidence>
<organism evidence="4 5">
    <name type="scientific">Gonapodya prolifera (strain JEL478)</name>
    <name type="common">Monoblepharis prolifera</name>
    <dbReference type="NCBI Taxonomy" id="1344416"/>
    <lineage>
        <taxon>Eukaryota</taxon>
        <taxon>Fungi</taxon>
        <taxon>Fungi incertae sedis</taxon>
        <taxon>Chytridiomycota</taxon>
        <taxon>Chytridiomycota incertae sedis</taxon>
        <taxon>Monoblepharidomycetes</taxon>
        <taxon>Monoblepharidales</taxon>
        <taxon>Gonapodyaceae</taxon>
        <taxon>Gonapodya</taxon>
    </lineage>
</organism>
<keyword evidence="5" id="KW-1185">Reference proteome</keyword>
<evidence type="ECO:0000313" key="4">
    <source>
        <dbReference type="EMBL" id="KXS21937.1"/>
    </source>
</evidence>
<proteinExistence type="predicted"/>
<dbReference type="Gene3D" id="1.25.10.10">
    <property type="entry name" value="Leucine-rich Repeat Variant"/>
    <property type="match status" value="1"/>
</dbReference>
<dbReference type="SMART" id="SM00028">
    <property type="entry name" value="TPR"/>
    <property type="match status" value="3"/>
</dbReference>
<dbReference type="GO" id="GO:0101031">
    <property type="term" value="C:protein folding chaperone complex"/>
    <property type="evidence" value="ECO:0007669"/>
    <property type="project" value="TreeGrafter"/>
</dbReference>